<dbReference type="RefSeq" id="WP_240826193.1">
    <property type="nucleotide sequence ID" value="NZ_JAKWBL010000001.1"/>
</dbReference>
<keyword evidence="2" id="KW-1185">Reference proteome</keyword>
<evidence type="ECO:0000313" key="1">
    <source>
        <dbReference type="EMBL" id="MCH5596777.1"/>
    </source>
</evidence>
<protein>
    <submittedName>
        <fullName evidence="1">Uncharacterized protein</fullName>
    </submittedName>
</protein>
<gene>
    <name evidence="1" type="ORF">MKP09_01980</name>
</gene>
<sequence length="99" mass="11611">MRLIGGILYGRLNRKPQKAQKMYTKYLGNMIYKLAIKDALPGFKQPEYAPSNNYMRAGSPIVLIPDAAYDERFKDDGKDNFLHHHFAPYYFLIQKHYPQ</sequence>
<reference evidence="1 2" key="1">
    <citation type="submission" date="2022-02" db="EMBL/GenBank/DDBJ databases">
        <authorList>
            <person name="Min J."/>
        </authorList>
    </citation>
    <scope>NUCLEOTIDE SEQUENCE [LARGE SCALE GENOMIC DNA]</scope>
    <source>
        <strain evidence="1 2">GR10-1</strain>
    </source>
</reference>
<name>A0ABS9SEI5_9BACT</name>
<dbReference type="Proteomes" id="UP001202248">
    <property type="component" value="Unassembled WGS sequence"/>
</dbReference>
<proteinExistence type="predicted"/>
<organism evidence="1 2">
    <name type="scientific">Niabella ginsengisoli</name>
    <dbReference type="NCBI Taxonomy" id="522298"/>
    <lineage>
        <taxon>Bacteria</taxon>
        <taxon>Pseudomonadati</taxon>
        <taxon>Bacteroidota</taxon>
        <taxon>Chitinophagia</taxon>
        <taxon>Chitinophagales</taxon>
        <taxon>Chitinophagaceae</taxon>
        <taxon>Niabella</taxon>
    </lineage>
</organism>
<dbReference type="EMBL" id="JAKWBL010000001">
    <property type="protein sequence ID" value="MCH5596777.1"/>
    <property type="molecule type" value="Genomic_DNA"/>
</dbReference>
<comment type="caution">
    <text evidence="1">The sequence shown here is derived from an EMBL/GenBank/DDBJ whole genome shotgun (WGS) entry which is preliminary data.</text>
</comment>
<evidence type="ECO:0000313" key="2">
    <source>
        <dbReference type="Proteomes" id="UP001202248"/>
    </source>
</evidence>
<accession>A0ABS9SEI5</accession>